<dbReference type="EMBL" id="BTCM01000006">
    <property type="protein sequence ID" value="GMK58675.1"/>
    <property type="molecule type" value="Genomic_DNA"/>
</dbReference>
<protein>
    <recommendedName>
        <fullName evidence="3">BTB domain-containing protein</fullName>
    </recommendedName>
</protein>
<dbReference type="Proteomes" id="UP001222932">
    <property type="component" value="Unassembled WGS sequence"/>
</dbReference>
<keyword evidence="2" id="KW-1185">Reference proteome</keyword>
<reference evidence="1" key="2">
    <citation type="submission" date="2023-06" db="EMBL/GenBank/DDBJ databases">
        <authorList>
            <person name="Kobayashi Y."/>
            <person name="Kayamori A."/>
            <person name="Aoki K."/>
            <person name="Shiwa Y."/>
            <person name="Fujita N."/>
            <person name="Sugita T."/>
            <person name="Iwasaki W."/>
            <person name="Tanaka N."/>
            <person name="Takashima M."/>
        </authorList>
    </citation>
    <scope>NUCLEOTIDE SEQUENCE</scope>
    <source>
        <strain evidence="1">HIS016</strain>
    </source>
</reference>
<evidence type="ECO:0000313" key="1">
    <source>
        <dbReference type="EMBL" id="GMK58675.1"/>
    </source>
</evidence>
<organism evidence="1 2">
    <name type="scientific">Cutaneotrichosporon spelunceum</name>
    <dbReference type="NCBI Taxonomy" id="1672016"/>
    <lineage>
        <taxon>Eukaryota</taxon>
        <taxon>Fungi</taxon>
        <taxon>Dikarya</taxon>
        <taxon>Basidiomycota</taxon>
        <taxon>Agaricomycotina</taxon>
        <taxon>Tremellomycetes</taxon>
        <taxon>Trichosporonales</taxon>
        <taxon>Trichosporonaceae</taxon>
        <taxon>Cutaneotrichosporon</taxon>
    </lineage>
</organism>
<evidence type="ECO:0000313" key="2">
    <source>
        <dbReference type="Proteomes" id="UP001222932"/>
    </source>
</evidence>
<name>A0AAD3TY93_9TREE</name>
<dbReference type="AlphaFoldDB" id="A0AAD3TY93"/>
<accession>A0AAD3TY93</accession>
<gene>
    <name evidence="1" type="ORF">CspeluHIS016_0601170</name>
</gene>
<proteinExistence type="predicted"/>
<evidence type="ECO:0008006" key="3">
    <source>
        <dbReference type="Google" id="ProtNLM"/>
    </source>
</evidence>
<reference evidence="1" key="1">
    <citation type="journal article" date="2023" name="BMC Genomics">
        <title>Chromosome-level genome assemblies of Cutaneotrichosporon spp. (Trichosporonales, Basidiomycota) reveal imbalanced evolution between nucleotide sequences and chromosome synteny.</title>
        <authorList>
            <person name="Kobayashi Y."/>
            <person name="Kayamori A."/>
            <person name="Aoki K."/>
            <person name="Shiwa Y."/>
            <person name="Matsutani M."/>
            <person name="Fujita N."/>
            <person name="Sugita T."/>
            <person name="Iwasaki W."/>
            <person name="Tanaka N."/>
            <person name="Takashima M."/>
        </authorList>
    </citation>
    <scope>NUCLEOTIDE SEQUENCE</scope>
    <source>
        <strain evidence="1">HIS016</strain>
    </source>
</reference>
<comment type="caution">
    <text evidence="1">The sequence shown here is derived from an EMBL/GenBank/DDBJ whole genome shotgun (WGS) entry which is preliminary data.</text>
</comment>
<sequence>MSSPAITDDPNYTEGDFEITSSDGVRFTINSYKLFWASPVFAEAHTRAFSDKAIELTDPDIETAPILRLFFTVITTLHLPLDSYKDCDLTPLTNFLLFLRKWDARQLHTFVLENIHTAVRGAKLPPLRVFQLGAVLDDVDTCLVALHHAAGYDPWWEPWWTAGDDYRPFNPCGWSIRFYKEHRIPAVYLLALSQAMGHSPSHPDAWFKECLVKAKAADKKS</sequence>